<dbReference type="Proteomes" id="UP001201163">
    <property type="component" value="Unassembled WGS sequence"/>
</dbReference>
<comment type="caution">
    <text evidence="2">The sequence shown here is derived from an EMBL/GenBank/DDBJ whole genome shotgun (WGS) entry which is preliminary data.</text>
</comment>
<name>A0AAD4LI05_9AGAM</name>
<feature type="region of interest" description="Disordered" evidence="1">
    <location>
        <begin position="318"/>
        <end position="366"/>
    </location>
</feature>
<gene>
    <name evidence="2" type="ORF">EDB92DRAFT_1817283</name>
</gene>
<evidence type="ECO:0000313" key="3">
    <source>
        <dbReference type="Proteomes" id="UP001201163"/>
    </source>
</evidence>
<keyword evidence="3" id="KW-1185">Reference proteome</keyword>
<dbReference type="AlphaFoldDB" id="A0AAD4LI05"/>
<dbReference type="EMBL" id="JAKELL010000039">
    <property type="protein sequence ID" value="KAH8989130.1"/>
    <property type="molecule type" value="Genomic_DNA"/>
</dbReference>
<accession>A0AAD4LI05</accession>
<organism evidence="2 3">
    <name type="scientific">Lactarius akahatsu</name>
    <dbReference type="NCBI Taxonomy" id="416441"/>
    <lineage>
        <taxon>Eukaryota</taxon>
        <taxon>Fungi</taxon>
        <taxon>Dikarya</taxon>
        <taxon>Basidiomycota</taxon>
        <taxon>Agaricomycotina</taxon>
        <taxon>Agaricomycetes</taxon>
        <taxon>Russulales</taxon>
        <taxon>Russulaceae</taxon>
        <taxon>Lactarius</taxon>
    </lineage>
</organism>
<sequence length="366" mass="40075">MASSDASLTRASLDSSKHSFVDAFLKSLKLHTRKLGALLAQHATELLVLERIYHINNNQHRAALFWKRIVEARRYARRLKSCDVSSLVNGLRMSFYDQSDARSKPHKGAWSHYPPASSLNWFLERLRTCIALLDKARRSLQNSFAQTDTSSLQRPASGCVQSTGIMLTLAMRSGAFLHLVVTLTALVARLAHLSSALRHVLSVLHAESICFFDTLHPAKAKHKATPLPLAPPLDGVDAEVPSALLASTGRVVPDSDLDMSVDLGEAIARPPMFSPRPKSTLPMVLDLLLPTHSASVVPVPVVGPRQLAVATGDVPPTLPQPLALNRPSSHPAVVVKRRATAPEEPRQKKRTKAKKAQRDEIDDIFS</sequence>
<protein>
    <recommendedName>
        <fullName evidence="4">Nucleolus and neural progenitor protein-like N-terminal domain-containing protein</fullName>
    </recommendedName>
</protein>
<evidence type="ECO:0008006" key="4">
    <source>
        <dbReference type="Google" id="ProtNLM"/>
    </source>
</evidence>
<reference evidence="2" key="1">
    <citation type="submission" date="2022-01" db="EMBL/GenBank/DDBJ databases">
        <title>Comparative genomics reveals a dynamic genome evolution in the ectomycorrhizal milk-cap (Lactarius) mushrooms.</title>
        <authorList>
            <consortium name="DOE Joint Genome Institute"/>
            <person name="Lebreton A."/>
            <person name="Tang N."/>
            <person name="Kuo A."/>
            <person name="LaButti K."/>
            <person name="Drula E."/>
            <person name="Barry K."/>
            <person name="Clum A."/>
            <person name="Lipzen A."/>
            <person name="Mousain D."/>
            <person name="Ng V."/>
            <person name="Wang R."/>
            <person name="Wang X."/>
            <person name="Dai Y."/>
            <person name="Henrissat B."/>
            <person name="Grigoriev I.V."/>
            <person name="Guerin-Laguette A."/>
            <person name="Yu F."/>
            <person name="Martin F.M."/>
        </authorList>
    </citation>
    <scope>NUCLEOTIDE SEQUENCE</scope>
    <source>
        <strain evidence="2">QP</strain>
    </source>
</reference>
<proteinExistence type="predicted"/>
<evidence type="ECO:0000313" key="2">
    <source>
        <dbReference type="EMBL" id="KAH8989130.1"/>
    </source>
</evidence>
<evidence type="ECO:0000256" key="1">
    <source>
        <dbReference type="SAM" id="MobiDB-lite"/>
    </source>
</evidence>